<evidence type="ECO:0000313" key="2">
    <source>
        <dbReference type="Proteomes" id="UP001165205"/>
    </source>
</evidence>
<dbReference type="AlphaFoldDB" id="A0AAN4YVD6"/>
<reference evidence="1" key="1">
    <citation type="submission" date="2023-04" db="EMBL/GenBank/DDBJ databases">
        <title>Aspergillus oryzae NBRC 4228.</title>
        <authorList>
            <person name="Ichikawa N."/>
            <person name="Sato H."/>
            <person name="Tonouchi N."/>
        </authorList>
    </citation>
    <scope>NUCLEOTIDE SEQUENCE</scope>
    <source>
        <strain evidence="1">NBRC 4228</strain>
    </source>
</reference>
<name>A0AAN4YVD6_ASPOZ</name>
<sequence>MSKAVLHTSQVCDNHPVTATASAGQSRVGLVDFVRHGGGVGGCVIVVWKVERMVWSEESRVDKRIDMIYDMGYSRQRVEGDRGGI</sequence>
<accession>A0AAN4YVD6</accession>
<gene>
    <name evidence="1" type="ORF">Aory04_001029400</name>
</gene>
<protein>
    <submittedName>
        <fullName evidence="1">Unnamed protein product</fullName>
    </submittedName>
</protein>
<dbReference type="Proteomes" id="UP001165205">
    <property type="component" value="Unassembled WGS sequence"/>
</dbReference>
<dbReference type="EMBL" id="BSYA01000155">
    <property type="protein sequence ID" value="GMG35023.1"/>
    <property type="molecule type" value="Genomic_DNA"/>
</dbReference>
<proteinExistence type="predicted"/>
<evidence type="ECO:0000313" key="1">
    <source>
        <dbReference type="EMBL" id="GMG35023.1"/>
    </source>
</evidence>
<organism evidence="1 2">
    <name type="scientific">Aspergillus oryzae</name>
    <name type="common">Yellow koji mold</name>
    <dbReference type="NCBI Taxonomy" id="5062"/>
    <lineage>
        <taxon>Eukaryota</taxon>
        <taxon>Fungi</taxon>
        <taxon>Dikarya</taxon>
        <taxon>Ascomycota</taxon>
        <taxon>Pezizomycotina</taxon>
        <taxon>Eurotiomycetes</taxon>
        <taxon>Eurotiomycetidae</taxon>
        <taxon>Eurotiales</taxon>
        <taxon>Aspergillaceae</taxon>
        <taxon>Aspergillus</taxon>
        <taxon>Aspergillus subgen. Circumdati</taxon>
    </lineage>
</organism>
<comment type="caution">
    <text evidence="1">The sequence shown here is derived from an EMBL/GenBank/DDBJ whole genome shotgun (WGS) entry which is preliminary data.</text>
</comment>